<comment type="caution">
    <text evidence="3">The sequence shown here is derived from an EMBL/GenBank/DDBJ whole genome shotgun (WGS) entry which is preliminary data.</text>
</comment>
<dbReference type="Proteomes" id="UP000749453">
    <property type="component" value="Unassembled WGS sequence"/>
</dbReference>
<gene>
    <name evidence="3" type="ORF">JJW18_02950</name>
    <name evidence="4" type="ORF">JJW19_08110</name>
</gene>
<keyword evidence="1" id="KW-0732">Signal</keyword>
<accession>A0AAW4GC44</accession>
<evidence type="ECO:0000313" key="3">
    <source>
        <dbReference type="EMBL" id="MBM9912431.1"/>
    </source>
</evidence>
<evidence type="ECO:0000313" key="4">
    <source>
        <dbReference type="EMBL" id="MBM9938106.1"/>
    </source>
</evidence>
<name>A0AAW4GC44_9GAMM</name>
<proteinExistence type="predicted"/>
<dbReference type="AlphaFoldDB" id="A0AAW4GC44"/>
<dbReference type="Gene3D" id="1.20.1270.180">
    <property type="match status" value="1"/>
</dbReference>
<evidence type="ECO:0000313" key="5">
    <source>
        <dbReference type="Proteomes" id="UP000749453"/>
    </source>
</evidence>
<dbReference type="RefSeq" id="WP_205405760.1">
    <property type="nucleotide sequence ID" value="NZ_JAFFTA010000002.1"/>
</dbReference>
<feature type="signal peptide" evidence="1">
    <location>
        <begin position="1"/>
        <end position="23"/>
    </location>
</feature>
<evidence type="ECO:0000259" key="2">
    <source>
        <dbReference type="Pfam" id="PF07007"/>
    </source>
</evidence>
<dbReference type="Proteomes" id="UP000784064">
    <property type="component" value="Unassembled WGS sequence"/>
</dbReference>
<feature type="chain" id="PRO_5043856774" evidence="1">
    <location>
        <begin position="24"/>
        <end position="134"/>
    </location>
</feature>
<reference evidence="5" key="1">
    <citation type="submission" date="2021-01" db="EMBL/GenBank/DDBJ databases">
        <title>Stenotrophomonas maltophilia.</title>
        <authorList>
            <person name="Yu Y."/>
        </authorList>
    </citation>
    <scope>NUCLEOTIDE SEQUENCE [LARGE SCALE GENOMIC DNA]</scope>
    <source>
        <strain evidence="5">As-6</strain>
    </source>
</reference>
<dbReference type="EMBL" id="JAFFTB010000012">
    <property type="protein sequence ID" value="MBM9938106.1"/>
    <property type="molecule type" value="Genomic_DNA"/>
</dbReference>
<reference evidence="3" key="2">
    <citation type="submission" date="2021-01" db="EMBL/GenBank/DDBJ databases">
        <authorList>
            <person name="Yu Y."/>
        </authorList>
    </citation>
    <scope>NUCLEOTIDE SEQUENCE</scope>
    <source>
        <strain evidence="3">As-5</strain>
        <strain evidence="4">As-6</strain>
    </source>
</reference>
<sequence>MASRTLSIVVAAMAVLCTGQVHAASALSAAYQACSGRAQGTIEEAACLSSESDRQDRRLNQAYQQLQGRLDATAKTHLLAAQRAWLQSRQRDGELETALYDDSQPGNLQQKLNDTERLRARADQLETYLRLIGP</sequence>
<dbReference type="Pfam" id="PF07007">
    <property type="entry name" value="LprI"/>
    <property type="match status" value="1"/>
</dbReference>
<dbReference type="InterPro" id="IPR009739">
    <property type="entry name" value="LprI-like_N"/>
</dbReference>
<evidence type="ECO:0000256" key="1">
    <source>
        <dbReference type="SAM" id="SignalP"/>
    </source>
</evidence>
<feature type="domain" description="Lysozyme inhibitor LprI-like N-terminal" evidence="2">
    <location>
        <begin position="34"/>
        <end position="125"/>
    </location>
</feature>
<organism evidence="3 6">
    <name type="scientific">Stenotrophomonas lactitubi</name>
    <dbReference type="NCBI Taxonomy" id="2045214"/>
    <lineage>
        <taxon>Bacteria</taxon>
        <taxon>Pseudomonadati</taxon>
        <taxon>Pseudomonadota</taxon>
        <taxon>Gammaproteobacteria</taxon>
        <taxon>Lysobacterales</taxon>
        <taxon>Lysobacteraceae</taxon>
        <taxon>Stenotrophomonas</taxon>
    </lineage>
</organism>
<evidence type="ECO:0000313" key="6">
    <source>
        <dbReference type="Proteomes" id="UP000784064"/>
    </source>
</evidence>
<protein>
    <submittedName>
        <fullName evidence="3">DUF1311 domain-containing protein</fullName>
    </submittedName>
</protein>
<dbReference type="EMBL" id="JAFFTA010000002">
    <property type="protein sequence ID" value="MBM9912431.1"/>
    <property type="molecule type" value="Genomic_DNA"/>
</dbReference>
<keyword evidence="5" id="KW-1185">Reference proteome</keyword>